<feature type="region of interest" description="Disordered" evidence="1">
    <location>
        <begin position="1"/>
        <end position="32"/>
    </location>
</feature>
<name>H6L2A2_SAPGL</name>
<dbReference type="Proteomes" id="UP000007519">
    <property type="component" value="Chromosome"/>
</dbReference>
<reference evidence="2 3" key="1">
    <citation type="journal article" date="2012" name="Stand. Genomic Sci.">
        <title>Complete genome sequencing and analysis of Saprospira grandis str. Lewin, a predatory marine bacterium.</title>
        <authorList>
            <person name="Saw J.H."/>
            <person name="Yuryev A."/>
            <person name="Kanbe M."/>
            <person name="Hou S."/>
            <person name="Young A.G."/>
            <person name="Aizawa S."/>
            <person name="Alam M."/>
        </authorList>
    </citation>
    <scope>NUCLEOTIDE SEQUENCE [LARGE SCALE GENOMIC DNA]</scope>
    <source>
        <strain evidence="2 3">Lewin</strain>
    </source>
</reference>
<dbReference type="HOGENOM" id="CLU_3391257_0_0_10"/>
<protein>
    <submittedName>
        <fullName evidence="2">Uncharacterized protein</fullName>
    </submittedName>
</protein>
<gene>
    <name evidence="2" type="ordered locus">SGRA_2009</name>
</gene>
<dbReference type="KEGG" id="sgn:SGRA_2009"/>
<sequence length="32" mass="3417">MEKGAAQPQTQRAQPAQGRAGLRALTQPDPSR</sequence>
<evidence type="ECO:0000313" key="3">
    <source>
        <dbReference type="Proteomes" id="UP000007519"/>
    </source>
</evidence>
<dbReference type="STRING" id="984262.SGRA_2009"/>
<evidence type="ECO:0000313" key="2">
    <source>
        <dbReference type="EMBL" id="AFC24740.1"/>
    </source>
</evidence>
<feature type="compositionally biased region" description="Low complexity" evidence="1">
    <location>
        <begin position="1"/>
        <end position="24"/>
    </location>
</feature>
<dbReference type="EMBL" id="CP002831">
    <property type="protein sequence ID" value="AFC24740.1"/>
    <property type="molecule type" value="Genomic_DNA"/>
</dbReference>
<accession>H6L2A2</accession>
<keyword evidence="3" id="KW-1185">Reference proteome</keyword>
<proteinExistence type="predicted"/>
<dbReference type="AlphaFoldDB" id="H6L2A2"/>
<organism evidence="2 3">
    <name type="scientific">Saprospira grandis (strain Lewin)</name>
    <dbReference type="NCBI Taxonomy" id="984262"/>
    <lineage>
        <taxon>Bacteria</taxon>
        <taxon>Pseudomonadati</taxon>
        <taxon>Bacteroidota</taxon>
        <taxon>Saprospiria</taxon>
        <taxon>Saprospirales</taxon>
        <taxon>Saprospiraceae</taxon>
        <taxon>Saprospira</taxon>
    </lineage>
</organism>
<evidence type="ECO:0000256" key="1">
    <source>
        <dbReference type="SAM" id="MobiDB-lite"/>
    </source>
</evidence>